<keyword evidence="3" id="KW-1003">Cell membrane</keyword>
<comment type="subcellular location">
    <subcellularLocation>
        <location evidence="1">Cell membrane</location>
        <topology evidence="1">Multi-pass membrane protein</topology>
    </subcellularLocation>
</comment>
<dbReference type="PROSITE" id="PS51104">
    <property type="entry name" value="PTS_EIIC_TYPE_2"/>
    <property type="match status" value="1"/>
</dbReference>
<dbReference type="InterPro" id="IPR013014">
    <property type="entry name" value="PTS_EIIC_2"/>
</dbReference>
<dbReference type="RefSeq" id="WP_005684936.1">
    <property type="nucleotide sequence ID" value="NC_013198.1"/>
</dbReference>
<gene>
    <name evidence="9" type="ordered locus">LRHM_2647</name>
</gene>
<dbReference type="KEGG" id="lrh:LGG_02753"/>
<dbReference type="GO" id="GO:0005886">
    <property type="term" value="C:plasma membrane"/>
    <property type="evidence" value="ECO:0007669"/>
    <property type="project" value="UniProtKB-SubCell"/>
</dbReference>
<reference evidence="9 10" key="1">
    <citation type="journal article" date="2009" name="J. Bacteriol.">
        <title>Complete genome sequence of the probiotic Lactobacillus rhamnosus ATCC 53103.</title>
        <authorList>
            <person name="Morita H."/>
            <person name="Toh H."/>
            <person name="Oshima K."/>
            <person name="Murakami M."/>
            <person name="Taylor T.D."/>
            <person name="Igimi S."/>
            <person name="Hattori M."/>
        </authorList>
    </citation>
    <scope>NUCLEOTIDE SEQUENCE [LARGE SCALE GENOMIC DNA]</scope>
    <source>
        <strain evidence="10">ATCC 53103 / LMG 18243 / GG [Tokyo]</strain>
    </source>
</reference>
<evidence type="ECO:0000256" key="8">
    <source>
        <dbReference type="ARBA" id="ARBA00023136"/>
    </source>
</evidence>
<name>A0A809N6W0_LACRG</name>
<keyword evidence="6" id="KW-0812">Transmembrane</keyword>
<evidence type="ECO:0000313" key="9">
    <source>
        <dbReference type="EMBL" id="BAI43174.1"/>
    </source>
</evidence>
<dbReference type="AlphaFoldDB" id="A0A809N6W0"/>
<evidence type="ECO:0000256" key="6">
    <source>
        <dbReference type="ARBA" id="ARBA00022692"/>
    </source>
</evidence>
<evidence type="ECO:0000256" key="7">
    <source>
        <dbReference type="ARBA" id="ARBA00022989"/>
    </source>
</evidence>
<evidence type="ECO:0000256" key="5">
    <source>
        <dbReference type="ARBA" id="ARBA00022683"/>
    </source>
</evidence>
<organism evidence="9 10">
    <name type="scientific">Lacticaseibacillus rhamnosus (strain ATCC 53103 / LMG 18243 / GG)</name>
    <name type="common">Lactobacillus rhamnosus</name>
    <dbReference type="NCBI Taxonomy" id="568703"/>
    <lineage>
        <taxon>Bacteria</taxon>
        <taxon>Bacillati</taxon>
        <taxon>Bacillota</taxon>
        <taxon>Bacilli</taxon>
        <taxon>Lactobacillales</taxon>
        <taxon>Lactobacillaceae</taxon>
        <taxon>Lacticaseibacillus</taxon>
    </lineage>
</organism>
<keyword evidence="4" id="KW-0762">Sugar transport</keyword>
<dbReference type="GeneID" id="69830450"/>
<evidence type="ECO:0000256" key="1">
    <source>
        <dbReference type="ARBA" id="ARBA00004651"/>
    </source>
</evidence>
<keyword evidence="7" id="KW-1133">Transmembrane helix</keyword>
<dbReference type="GO" id="GO:0009401">
    <property type="term" value="P:phosphoenolpyruvate-dependent sugar phosphotransferase system"/>
    <property type="evidence" value="ECO:0007669"/>
    <property type="project" value="UniProtKB-KW"/>
</dbReference>
<protein>
    <submittedName>
        <fullName evidence="9">PTS system galactitol-specific IIC component</fullName>
    </submittedName>
</protein>
<dbReference type="GO" id="GO:0015577">
    <property type="term" value="F:galactitol transmembrane transporter activity"/>
    <property type="evidence" value="ECO:0007669"/>
    <property type="project" value="InterPro"/>
</dbReference>
<keyword evidence="5" id="KW-0598">Phosphotransferase system</keyword>
<keyword evidence="2" id="KW-0813">Transport</keyword>
<dbReference type="Proteomes" id="UP000002067">
    <property type="component" value="Chromosome"/>
</dbReference>
<dbReference type="PANTHER" id="PTHR37324:SF2">
    <property type="entry name" value="PTS SYSTEM GALACTITOL-SPECIFIC EIIC COMPONENT"/>
    <property type="match status" value="1"/>
</dbReference>
<dbReference type="KEGG" id="lrg:LRHM_2647"/>
<dbReference type="Pfam" id="PF03611">
    <property type="entry name" value="EIIC-GAT"/>
    <property type="match status" value="1"/>
</dbReference>
<dbReference type="EMBL" id="AP011548">
    <property type="protein sequence ID" value="BAI43174.1"/>
    <property type="molecule type" value="Genomic_DNA"/>
</dbReference>
<dbReference type="InterPro" id="IPR004703">
    <property type="entry name" value="PTS_sugar-sp_permease"/>
</dbReference>
<dbReference type="PANTHER" id="PTHR37324">
    <property type="entry name" value="PTS SYSTEM GALACTITOL-SPECIFIC EIIC COMPONENT"/>
    <property type="match status" value="1"/>
</dbReference>
<evidence type="ECO:0000256" key="4">
    <source>
        <dbReference type="ARBA" id="ARBA00022597"/>
    </source>
</evidence>
<accession>A0A809N6W0</accession>
<evidence type="ECO:0000256" key="3">
    <source>
        <dbReference type="ARBA" id="ARBA00022475"/>
    </source>
</evidence>
<evidence type="ECO:0000256" key="2">
    <source>
        <dbReference type="ARBA" id="ARBA00022448"/>
    </source>
</evidence>
<keyword evidence="8" id="KW-0472">Membrane</keyword>
<proteinExistence type="predicted"/>
<evidence type="ECO:0000313" key="10">
    <source>
        <dbReference type="Proteomes" id="UP000002067"/>
    </source>
</evidence>
<dbReference type="InterPro" id="IPR013853">
    <property type="entry name" value="EIIC-GAT"/>
</dbReference>
<sequence length="460" mass="49778">MSELADQLNKIVQYILGMGATVMLPLFLFILALCFRVKWTKALRSALTVGIGFVGINAVMTILSDNVGPAAKVMVKHIGLSLPNADLGWPALSAITWGLPIAPFVIVMTIVINIIMLGMKWTKTVDVDLWNYWHFALAGTLVYYVTGNFWLGILAAAVITVIVFKLADWAAPLGEKYFGLEGISLPTVSSITFWPIGLLGNWVIDHIPGLNKIHINPQTIQKRFGIMGEPMMIGTLLGILLGVLAGYDVRGILQIGVNLGAVMFILPRMVRILMEGLMPISEAVKDWLNKHVKNSGELYIGLDIAVAIGNPAVISTGLILTPIAVVLAFFLPGNGTMPLADLANLAVFASMIVLATKGDVFRSLLIGIPCLIADLYISSALAGTITKMAQNVNYSGAKNSAVTSFLDGGNPLRYWLVKIFEFNPVALGLIPVIGLIIWWLYRVTKKSVFGEADSLDESNN</sequence>
<dbReference type="PIRSF" id="PIRSF006304">
    <property type="entry name" value="GatC"/>
    <property type="match status" value="1"/>
</dbReference>